<accession>A0AAP2DTU1</accession>
<keyword evidence="4" id="KW-1185">Reference proteome</keyword>
<evidence type="ECO:0000256" key="1">
    <source>
        <dbReference type="ARBA" id="ARBA00022801"/>
    </source>
</evidence>
<dbReference type="Proteomes" id="UP001319080">
    <property type="component" value="Unassembled WGS sequence"/>
</dbReference>
<evidence type="ECO:0000259" key="2">
    <source>
        <dbReference type="Pfam" id="PF07859"/>
    </source>
</evidence>
<evidence type="ECO:0000313" key="3">
    <source>
        <dbReference type="EMBL" id="MBT1707333.1"/>
    </source>
</evidence>
<keyword evidence="1 3" id="KW-0378">Hydrolase</keyword>
<protein>
    <submittedName>
        <fullName evidence="3">Alpha/beta hydrolase</fullName>
    </submittedName>
</protein>
<dbReference type="AlphaFoldDB" id="A0AAP2DTU1"/>
<name>A0AAP2DTU1_9BACT</name>
<dbReference type="Gene3D" id="3.40.50.1820">
    <property type="entry name" value="alpha/beta hydrolase"/>
    <property type="match status" value="1"/>
</dbReference>
<dbReference type="SUPFAM" id="SSF53474">
    <property type="entry name" value="alpha/beta-Hydrolases"/>
    <property type="match status" value="1"/>
</dbReference>
<dbReference type="RefSeq" id="WP_254082925.1">
    <property type="nucleotide sequence ID" value="NZ_JAHESE010000002.1"/>
</dbReference>
<comment type="caution">
    <text evidence="3">The sequence shown here is derived from an EMBL/GenBank/DDBJ whole genome shotgun (WGS) entry which is preliminary data.</text>
</comment>
<gene>
    <name evidence="3" type="ORF">KK062_03825</name>
</gene>
<dbReference type="InterPro" id="IPR029058">
    <property type="entry name" value="AB_hydrolase_fold"/>
</dbReference>
<dbReference type="EMBL" id="JAHESE010000002">
    <property type="protein sequence ID" value="MBT1707333.1"/>
    <property type="molecule type" value="Genomic_DNA"/>
</dbReference>
<dbReference type="Pfam" id="PF07859">
    <property type="entry name" value="Abhydrolase_3"/>
    <property type="match status" value="1"/>
</dbReference>
<dbReference type="PANTHER" id="PTHR48081:SF8">
    <property type="entry name" value="ALPHA_BETA HYDROLASE FOLD-3 DOMAIN-CONTAINING PROTEIN-RELATED"/>
    <property type="match status" value="1"/>
</dbReference>
<feature type="domain" description="Alpha/beta hydrolase fold-3" evidence="2">
    <location>
        <begin position="50"/>
        <end position="249"/>
    </location>
</feature>
<dbReference type="InterPro" id="IPR050300">
    <property type="entry name" value="GDXG_lipolytic_enzyme"/>
</dbReference>
<organism evidence="3 4">
    <name type="scientific">Dawidia cretensis</name>
    <dbReference type="NCBI Taxonomy" id="2782350"/>
    <lineage>
        <taxon>Bacteria</taxon>
        <taxon>Pseudomonadati</taxon>
        <taxon>Bacteroidota</taxon>
        <taxon>Cytophagia</taxon>
        <taxon>Cytophagales</taxon>
        <taxon>Chryseotaleaceae</taxon>
        <taxon>Dawidia</taxon>
    </lineage>
</organism>
<sequence length="276" mass="29969">MDHLKKARIGFEAIGNTYPVAENVTREDLRVAGVPCGLFTPPGAGENDIVIYIHGGAFIYGAISSHAPLVSHIARAVERKVLVIDYRLAPEHPFPAGIEDCVAVITALGEQYPHATIGIIGDSAGGNLILATTLVLKETNGLKLQYIIVISPWVDLECKNASYERNKTVDIILARPYLIEAANMYASGWDLAAPILSPVNGDFRGLSPVLILCGTHEILQDDSMNLHQKLLHDGVMAELKLFEGALHVWPFMNIHTVASQTALADMAEFVNRSIVK</sequence>
<dbReference type="PANTHER" id="PTHR48081">
    <property type="entry name" value="AB HYDROLASE SUPERFAMILY PROTEIN C4A8.06C"/>
    <property type="match status" value="1"/>
</dbReference>
<dbReference type="GO" id="GO:0016787">
    <property type="term" value="F:hydrolase activity"/>
    <property type="evidence" value="ECO:0007669"/>
    <property type="project" value="UniProtKB-KW"/>
</dbReference>
<evidence type="ECO:0000313" key="4">
    <source>
        <dbReference type="Proteomes" id="UP001319080"/>
    </source>
</evidence>
<proteinExistence type="predicted"/>
<reference evidence="3 4" key="1">
    <citation type="submission" date="2021-05" db="EMBL/GenBank/DDBJ databases">
        <title>A Polyphasic approach of four new species of the genus Ohtaekwangia: Ohtaekwangia histidinii sp. nov., Ohtaekwangia cretensis sp. nov., Ohtaekwangia indiensis sp. nov., Ohtaekwangia reichenbachii sp. nov. from diverse environment.</title>
        <authorList>
            <person name="Octaviana S."/>
        </authorList>
    </citation>
    <scope>NUCLEOTIDE SEQUENCE [LARGE SCALE GENOMIC DNA]</scope>
    <source>
        <strain evidence="3 4">PWU5</strain>
    </source>
</reference>
<dbReference type="InterPro" id="IPR013094">
    <property type="entry name" value="AB_hydrolase_3"/>
</dbReference>